<dbReference type="Pfam" id="PF00554">
    <property type="entry name" value="RHD_DNA_bind"/>
    <property type="match status" value="1"/>
</dbReference>
<gene>
    <name evidence="2" type="ORF">X975_01587</name>
</gene>
<organism evidence="2 3">
    <name type="scientific">Stegodyphus mimosarum</name>
    <name type="common">African social velvet spider</name>
    <dbReference type="NCBI Taxonomy" id="407821"/>
    <lineage>
        <taxon>Eukaryota</taxon>
        <taxon>Metazoa</taxon>
        <taxon>Ecdysozoa</taxon>
        <taxon>Arthropoda</taxon>
        <taxon>Chelicerata</taxon>
        <taxon>Arachnida</taxon>
        <taxon>Araneae</taxon>
        <taxon>Araneomorphae</taxon>
        <taxon>Entelegynae</taxon>
        <taxon>Eresoidea</taxon>
        <taxon>Eresidae</taxon>
        <taxon>Stegodyphus</taxon>
    </lineage>
</organism>
<feature type="domain" description="RHD" evidence="1">
    <location>
        <begin position="57"/>
        <end position="225"/>
    </location>
</feature>
<dbReference type="Gene3D" id="2.60.40.340">
    <property type="entry name" value="Rel homology domain (RHD), DNA-binding domain"/>
    <property type="match status" value="1"/>
</dbReference>
<dbReference type="PROSITE" id="PS50254">
    <property type="entry name" value="REL_2"/>
    <property type="match status" value="1"/>
</dbReference>
<dbReference type="InterPro" id="IPR037059">
    <property type="entry name" value="RHD_DNA_bind_dom_sf"/>
</dbReference>
<dbReference type="PANTHER" id="PTHR24169:SF28">
    <property type="entry name" value="NUCLEAR FACTOR NF-KAPPA-B P110 SUBUNIT"/>
    <property type="match status" value="1"/>
</dbReference>
<dbReference type="AlphaFoldDB" id="A0A087TTS1"/>
<dbReference type="OrthoDB" id="6432383at2759"/>
<dbReference type="SUPFAM" id="SSF49417">
    <property type="entry name" value="p53-like transcription factors"/>
    <property type="match status" value="1"/>
</dbReference>
<dbReference type="GO" id="GO:0000978">
    <property type="term" value="F:RNA polymerase II cis-regulatory region sequence-specific DNA binding"/>
    <property type="evidence" value="ECO:0007669"/>
    <property type="project" value="TreeGrafter"/>
</dbReference>
<dbReference type="GO" id="GO:0005737">
    <property type="term" value="C:cytoplasm"/>
    <property type="evidence" value="ECO:0007669"/>
    <property type="project" value="InterPro"/>
</dbReference>
<dbReference type="InterPro" id="IPR008967">
    <property type="entry name" value="p53-like_TF_DNA-bd_sf"/>
</dbReference>
<name>A0A087TTS1_STEMI</name>
<protein>
    <submittedName>
        <fullName evidence="2">Nuclear factor NF-kappa-B p110 subunit</fullName>
    </submittedName>
</protein>
<reference evidence="2 3" key="1">
    <citation type="submission" date="2013-11" db="EMBL/GenBank/DDBJ databases">
        <title>Genome sequencing of Stegodyphus mimosarum.</title>
        <authorList>
            <person name="Bechsgaard J."/>
        </authorList>
    </citation>
    <scope>NUCLEOTIDE SEQUENCE [LARGE SCALE GENOMIC DNA]</scope>
</reference>
<dbReference type="STRING" id="407821.A0A087TTS1"/>
<dbReference type="PANTHER" id="PTHR24169">
    <property type="entry name" value="NUCLEAR FACTOR NF-KAPPA-B PROTEIN"/>
    <property type="match status" value="1"/>
</dbReference>
<evidence type="ECO:0000313" key="2">
    <source>
        <dbReference type="EMBL" id="KFM68510.1"/>
    </source>
</evidence>
<dbReference type="EMBL" id="KK116698">
    <property type="protein sequence ID" value="KFM68510.1"/>
    <property type="molecule type" value="Genomic_DNA"/>
</dbReference>
<dbReference type="InterPro" id="IPR000451">
    <property type="entry name" value="NFkB/Dor"/>
</dbReference>
<evidence type="ECO:0000259" key="1">
    <source>
        <dbReference type="PROSITE" id="PS50254"/>
    </source>
</evidence>
<proteinExistence type="predicted"/>
<feature type="non-terminal residue" evidence="2">
    <location>
        <position position="225"/>
    </location>
</feature>
<sequence>MLSESIFIASSYNEALQLGTYIQEDISLSAVNDVYSPNSPEGAINFLDLPVNRSYYSGMPYLNLIVQPAEMYRFRYESEKGSHGGLGGKGTSSKKSCPTIKLENYKHKRNVVIRVSLYTKEENPRPHVLQLKKKNSVTDDAVYEKLGKDFTAKFQSLCIVNKKKEEIVEILKNRKLKELYSLGFETRKLDKIHEREIEETAKSMQGCLNAVKLCFEAFYENDLST</sequence>
<accession>A0A087TTS1</accession>
<keyword evidence="3" id="KW-1185">Reference proteome</keyword>
<dbReference type="GO" id="GO:0000981">
    <property type="term" value="F:DNA-binding transcription factor activity, RNA polymerase II-specific"/>
    <property type="evidence" value="ECO:0007669"/>
    <property type="project" value="TreeGrafter"/>
</dbReference>
<dbReference type="Proteomes" id="UP000054359">
    <property type="component" value="Unassembled WGS sequence"/>
</dbReference>
<dbReference type="InterPro" id="IPR011539">
    <property type="entry name" value="RHD_DNA_bind_dom"/>
</dbReference>
<evidence type="ECO:0000313" key="3">
    <source>
        <dbReference type="Proteomes" id="UP000054359"/>
    </source>
</evidence>